<proteinExistence type="predicted"/>
<organism evidence="2 3">
    <name type="scientific">Zosterops borbonicus</name>
    <dbReference type="NCBI Taxonomy" id="364589"/>
    <lineage>
        <taxon>Eukaryota</taxon>
        <taxon>Metazoa</taxon>
        <taxon>Chordata</taxon>
        <taxon>Craniata</taxon>
        <taxon>Vertebrata</taxon>
        <taxon>Euteleostomi</taxon>
        <taxon>Archelosauria</taxon>
        <taxon>Archosauria</taxon>
        <taxon>Dinosauria</taxon>
        <taxon>Saurischia</taxon>
        <taxon>Theropoda</taxon>
        <taxon>Coelurosauria</taxon>
        <taxon>Aves</taxon>
        <taxon>Neognathae</taxon>
        <taxon>Neoaves</taxon>
        <taxon>Telluraves</taxon>
        <taxon>Australaves</taxon>
        <taxon>Passeriformes</taxon>
        <taxon>Sylvioidea</taxon>
        <taxon>Zosteropidae</taxon>
        <taxon>Zosterops</taxon>
    </lineage>
</organism>
<feature type="compositionally biased region" description="Basic residues" evidence="1">
    <location>
        <begin position="75"/>
        <end position="84"/>
    </location>
</feature>
<feature type="compositionally biased region" description="Polar residues" evidence="1">
    <location>
        <begin position="85"/>
        <end position="104"/>
    </location>
</feature>
<dbReference type="Proteomes" id="UP000796761">
    <property type="component" value="Unassembled WGS sequence"/>
</dbReference>
<feature type="compositionally biased region" description="Polar residues" evidence="1">
    <location>
        <begin position="113"/>
        <end position="124"/>
    </location>
</feature>
<reference evidence="2" key="1">
    <citation type="submission" date="2019-04" db="EMBL/GenBank/DDBJ databases">
        <title>Genome assembly of Zosterops borbonicus 15179.</title>
        <authorList>
            <person name="Leroy T."/>
            <person name="Anselmetti Y."/>
            <person name="Tilak M.-K."/>
            <person name="Nabholz B."/>
        </authorList>
    </citation>
    <scope>NUCLEOTIDE SEQUENCE</scope>
    <source>
        <strain evidence="2">HGM_15179</strain>
        <tissue evidence="2">Muscle</tissue>
    </source>
</reference>
<dbReference type="GO" id="GO:0008360">
    <property type="term" value="P:regulation of cell shape"/>
    <property type="evidence" value="ECO:0007669"/>
    <property type="project" value="TreeGrafter"/>
</dbReference>
<dbReference type="PANTHER" id="PTHR16266:SF25">
    <property type="entry name" value="BROMODOMAIN AND WD REPEAT-CONTAINING PROTEIN 3"/>
    <property type="match status" value="1"/>
</dbReference>
<keyword evidence="3" id="KW-1185">Reference proteome</keyword>
<protein>
    <submittedName>
        <fullName evidence="2">Uncharacterized protein</fullName>
    </submittedName>
</protein>
<dbReference type="AlphaFoldDB" id="A0A8K1D667"/>
<dbReference type="GO" id="GO:0007010">
    <property type="term" value="P:cytoskeleton organization"/>
    <property type="evidence" value="ECO:0007669"/>
    <property type="project" value="TreeGrafter"/>
</dbReference>
<dbReference type="InterPro" id="IPR052060">
    <property type="entry name" value="Bromo_WD_repeat"/>
</dbReference>
<sequence>MHHNAPRSQMATERDLMAWSRRVVVSELLPGISKVQEECRAAKGEIEINLYTADKKRKPSHTLQRSEFQAGGGRSLRRNQRKQQHAYQTRSTIEHSQQGASQNPCACHESDSSSEVRASQQPPTASLFPNPRAR</sequence>
<accession>A0A8K1D667</accession>
<dbReference type="OrthoDB" id="9639896at2759"/>
<evidence type="ECO:0000313" key="2">
    <source>
        <dbReference type="EMBL" id="TRZ05792.1"/>
    </source>
</evidence>
<dbReference type="GO" id="GO:0005634">
    <property type="term" value="C:nucleus"/>
    <property type="evidence" value="ECO:0007669"/>
    <property type="project" value="TreeGrafter"/>
</dbReference>
<evidence type="ECO:0000256" key="1">
    <source>
        <dbReference type="SAM" id="MobiDB-lite"/>
    </source>
</evidence>
<feature type="region of interest" description="Disordered" evidence="1">
    <location>
        <begin position="54"/>
        <end position="134"/>
    </location>
</feature>
<name>A0A8K1D667_9PASS</name>
<gene>
    <name evidence="2" type="ORF">HGM15179_021315</name>
</gene>
<evidence type="ECO:0000313" key="3">
    <source>
        <dbReference type="Proteomes" id="UP000796761"/>
    </source>
</evidence>
<comment type="caution">
    <text evidence="2">The sequence shown here is derived from an EMBL/GenBank/DDBJ whole genome shotgun (WGS) entry which is preliminary data.</text>
</comment>
<dbReference type="GO" id="GO:0006357">
    <property type="term" value="P:regulation of transcription by RNA polymerase II"/>
    <property type="evidence" value="ECO:0007669"/>
    <property type="project" value="TreeGrafter"/>
</dbReference>
<dbReference type="EMBL" id="SWJQ01003398">
    <property type="protein sequence ID" value="TRZ05792.1"/>
    <property type="molecule type" value="Genomic_DNA"/>
</dbReference>
<dbReference type="PANTHER" id="PTHR16266">
    <property type="entry name" value="WD REPEAT DOMAIN 9"/>
    <property type="match status" value="1"/>
</dbReference>